<sequence>MHQLQNIDLRKIFRLFFQSTNTNCPNCPCFGRKPKAIQKNNCQIRIKY</sequence>
<dbReference type="EMBL" id="CAJJDN010000016">
    <property type="protein sequence ID" value="CAD8062597.1"/>
    <property type="molecule type" value="Genomic_DNA"/>
</dbReference>
<reference evidence="1" key="1">
    <citation type="submission" date="2021-01" db="EMBL/GenBank/DDBJ databases">
        <authorList>
            <consortium name="Genoscope - CEA"/>
            <person name="William W."/>
        </authorList>
    </citation>
    <scope>NUCLEOTIDE SEQUENCE</scope>
</reference>
<comment type="caution">
    <text evidence="1">The sequence shown here is derived from an EMBL/GenBank/DDBJ whole genome shotgun (WGS) entry which is preliminary data.</text>
</comment>
<evidence type="ECO:0000313" key="1">
    <source>
        <dbReference type="EMBL" id="CAD8062597.1"/>
    </source>
</evidence>
<proteinExistence type="predicted"/>
<accession>A0A8S1L543</accession>
<keyword evidence="2" id="KW-1185">Reference proteome</keyword>
<gene>
    <name evidence="1" type="ORF">PSON_ATCC_30995.1.T0160422</name>
</gene>
<protein>
    <submittedName>
        <fullName evidence="1">Uncharacterized protein</fullName>
    </submittedName>
</protein>
<dbReference type="AlphaFoldDB" id="A0A8S1L543"/>
<organism evidence="1 2">
    <name type="scientific">Paramecium sonneborni</name>
    <dbReference type="NCBI Taxonomy" id="65129"/>
    <lineage>
        <taxon>Eukaryota</taxon>
        <taxon>Sar</taxon>
        <taxon>Alveolata</taxon>
        <taxon>Ciliophora</taxon>
        <taxon>Intramacronucleata</taxon>
        <taxon>Oligohymenophorea</taxon>
        <taxon>Peniculida</taxon>
        <taxon>Parameciidae</taxon>
        <taxon>Paramecium</taxon>
    </lineage>
</organism>
<evidence type="ECO:0000313" key="2">
    <source>
        <dbReference type="Proteomes" id="UP000692954"/>
    </source>
</evidence>
<dbReference type="Proteomes" id="UP000692954">
    <property type="component" value="Unassembled WGS sequence"/>
</dbReference>
<name>A0A8S1L543_9CILI</name>